<reference evidence="2 3" key="1">
    <citation type="submission" date="2013-04" db="EMBL/GenBank/DDBJ databases">
        <title>The Genome Sequence of Enterorhabdus caecimuris B7.</title>
        <authorList>
            <consortium name="The Broad Institute Genomics Platform"/>
            <consortium name="The Broad Institute Genome Sequencing Center for Infectious Disease"/>
            <person name="Earl A."/>
            <person name="Xavier R."/>
            <person name="Elson C."/>
            <person name="Duck W."/>
            <person name="Walker B."/>
            <person name="Young S."/>
            <person name="Zeng Q."/>
            <person name="Gargeya S."/>
            <person name="Fitzgerald M."/>
            <person name="Haas B."/>
            <person name="Abouelleil A."/>
            <person name="Allen A.W."/>
            <person name="Alvarado L."/>
            <person name="Arachchi H.M."/>
            <person name="Berlin A.M."/>
            <person name="Chapman S.B."/>
            <person name="Gainer-Dewar J."/>
            <person name="Goldberg J."/>
            <person name="Griggs A."/>
            <person name="Gujja S."/>
            <person name="Hansen M."/>
            <person name="Howarth C."/>
            <person name="Imamovic A."/>
            <person name="Ireland A."/>
            <person name="Larimer J."/>
            <person name="McCowan C."/>
            <person name="Murphy C."/>
            <person name="Pearson M."/>
            <person name="Poon T.W."/>
            <person name="Priest M."/>
            <person name="Roberts A."/>
            <person name="Saif S."/>
            <person name="Shea T."/>
            <person name="Sisk P."/>
            <person name="Sykes S."/>
            <person name="Wortman J."/>
            <person name="Nusbaum C."/>
            <person name="Birren B."/>
        </authorList>
    </citation>
    <scope>NUCLEOTIDE SEQUENCE [LARGE SCALE GENOMIC DNA]</scope>
    <source>
        <strain evidence="2 3">B7</strain>
    </source>
</reference>
<keyword evidence="1" id="KW-1133">Transmembrane helix</keyword>
<dbReference type="OrthoDB" id="9554224at2"/>
<dbReference type="Proteomes" id="UP000014204">
    <property type="component" value="Unassembled WGS sequence"/>
</dbReference>
<dbReference type="PATRIC" id="fig|1235794.3.peg.2379"/>
<keyword evidence="1" id="KW-0472">Membrane</keyword>
<dbReference type="GeneID" id="82191742"/>
<feature type="transmembrane region" description="Helical" evidence="1">
    <location>
        <begin position="62"/>
        <end position="91"/>
    </location>
</feature>
<dbReference type="HOGENOM" id="CLU_1048634_0_0_11"/>
<proteinExistence type="predicted"/>
<dbReference type="RefSeq" id="WP_016310577.1">
    <property type="nucleotide sequence ID" value="NZ_KE159646.1"/>
</dbReference>
<name>R9KUP2_9ACTN</name>
<evidence type="ECO:0008006" key="4">
    <source>
        <dbReference type="Google" id="ProtNLM"/>
    </source>
</evidence>
<dbReference type="PROSITE" id="PS51257">
    <property type="entry name" value="PROKAR_LIPOPROTEIN"/>
    <property type="match status" value="1"/>
</dbReference>
<dbReference type="eggNOG" id="ENOG5032NKB">
    <property type="taxonomic scope" value="Bacteria"/>
</dbReference>
<comment type="caution">
    <text evidence="2">The sequence shown here is derived from an EMBL/GenBank/DDBJ whole genome shotgun (WGS) entry which is preliminary data.</text>
</comment>
<accession>R9KUP2</accession>
<keyword evidence="3" id="KW-1185">Reference proteome</keyword>
<keyword evidence="1" id="KW-0812">Transmembrane</keyword>
<evidence type="ECO:0000313" key="3">
    <source>
        <dbReference type="Proteomes" id="UP000014204"/>
    </source>
</evidence>
<evidence type="ECO:0000256" key="1">
    <source>
        <dbReference type="SAM" id="Phobius"/>
    </source>
</evidence>
<gene>
    <name evidence="2" type="ORF">C811_02406</name>
</gene>
<dbReference type="EMBL" id="ASSY01000010">
    <property type="protein sequence ID" value="EOS49941.1"/>
    <property type="molecule type" value="Genomic_DNA"/>
</dbReference>
<feature type="transmembrane region" description="Helical" evidence="1">
    <location>
        <begin position="12"/>
        <end position="42"/>
    </location>
</feature>
<sequence length="265" mass="26389">MNTTHAKAIKGMSIANIVLAALGIFGCLIACAGLGVGGYAVTGSGYDYVYTDDGVVVTTGDVAGILGFLGIFVFLGVICFIFVLVAGIMGVRGSNRPEKLKGVMVWNIVGAVASFFTGGLVTLVLCIVVAVFANKDKQALAYGTPYGAQPYGAPVQPQAPVAPQQPVAAAAAVPVAAAVAAEAVAGTGVPATPATAPAAEVAAIEETLVSDPAPVTPAADVAAEAVTATEVAAAEPAVVLPDNYIEDAQAGVTIIEETSAEDEQK</sequence>
<dbReference type="AlphaFoldDB" id="R9KUP2"/>
<organism evidence="2 3">
    <name type="scientific">Adlercreutzia caecimuris B7</name>
    <dbReference type="NCBI Taxonomy" id="1235794"/>
    <lineage>
        <taxon>Bacteria</taxon>
        <taxon>Bacillati</taxon>
        <taxon>Actinomycetota</taxon>
        <taxon>Coriobacteriia</taxon>
        <taxon>Eggerthellales</taxon>
        <taxon>Eggerthellaceae</taxon>
        <taxon>Adlercreutzia</taxon>
    </lineage>
</organism>
<protein>
    <recommendedName>
        <fullName evidence="4">DUF4064 domain-containing protein</fullName>
    </recommendedName>
</protein>
<evidence type="ECO:0000313" key="2">
    <source>
        <dbReference type="EMBL" id="EOS49941.1"/>
    </source>
</evidence>
<feature type="transmembrane region" description="Helical" evidence="1">
    <location>
        <begin position="103"/>
        <end position="132"/>
    </location>
</feature>